<dbReference type="InterPro" id="IPR003164">
    <property type="entry name" value="Clathrin_a-adaptin_app_sub_C"/>
</dbReference>
<feature type="binding site" evidence="8">
    <location>
        <position position="46"/>
    </location>
    <ligand>
        <name>a 1,2-diacyl-sn-glycero-3-phospho-(1D-myo-inositol-3,4,5-trisphosphate)</name>
        <dbReference type="ChEBI" id="CHEBI:57836"/>
    </ligand>
</feature>
<evidence type="ECO:0000256" key="6">
    <source>
        <dbReference type="ARBA" id="ARBA00023176"/>
    </source>
</evidence>
<dbReference type="SUPFAM" id="SSF49348">
    <property type="entry name" value="Clathrin adaptor appendage domain"/>
    <property type="match status" value="1"/>
</dbReference>
<keyword evidence="14" id="KW-1185">Reference proteome</keyword>
<evidence type="ECO:0000313" key="14">
    <source>
        <dbReference type="Proteomes" id="UP001150538"/>
    </source>
</evidence>
<dbReference type="SUPFAM" id="SSF55711">
    <property type="entry name" value="Subdomain of clathrin and coatomer appendage domain"/>
    <property type="match status" value="1"/>
</dbReference>
<accession>A0A9W8DWT3</accession>
<dbReference type="AlphaFoldDB" id="A0A9W8DWT3"/>
<evidence type="ECO:0000256" key="9">
    <source>
        <dbReference type="SAM" id="MobiDB-lite"/>
    </source>
</evidence>
<comment type="subcellular location">
    <subcellularLocation>
        <location evidence="1">Membrane</location>
        <location evidence="1">Coated pit</location>
        <topology evidence="1">Peripheral membrane protein</topology>
        <orientation evidence="1">Cytoplasmic side</orientation>
    </subcellularLocation>
</comment>
<feature type="binding site" evidence="8">
    <location>
        <begin position="4"/>
        <end position="5"/>
    </location>
    <ligand>
        <name>a 1,2-diacyl-sn-glycero-3-phospho-(1D-myo-inositol-3,4,5-trisphosphate)</name>
        <dbReference type="ChEBI" id="CHEBI:57836"/>
    </ligand>
</feature>
<evidence type="ECO:0000256" key="4">
    <source>
        <dbReference type="ARBA" id="ARBA00022927"/>
    </source>
</evidence>
<evidence type="ECO:0000256" key="7">
    <source>
        <dbReference type="PIRNR" id="PIRNR037091"/>
    </source>
</evidence>
<keyword evidence="3 7" id="KW-0254">Endocytosis</keyword>
<dbReference type="InterPro" id="IPR002553">
    <property type="entry name" value="Clathrin/coatomer_adapt-like_N"/>
</dbReference>
<gene>
    <name evidence="13" type="ORF">H4219_000963</name>
</gene>
<keyword evidence="4 7" id="KW-0653">Protein transport</keyword>
<dbReference type="Proteomes" id="UP001150538">
    <property type="component" value="Unassembled WGS sequence"/>
</dbReference>
<evidence type="ECO:0000256" key="1">
    <source>
        <dbReference type="ARBA" id="ARBA00004277"/>
    </source>
</evidence>
<dbReference type="EMBL" id="JANBPU010000007">
    <property type="protein sequence ID" value="KAJ1921104.1"/>
    <property type="molecule type" value="Genomic_DNA"/>
</dbReference>
<reference evidence="13" key="1">
    <citation type="submission" date="2022-07" db="EMBL/GenBank/DDBJ databases">
        <title>Phylogenomic reconstructions and comparative analyses of Kickxellomycotina fungi.</title>
        <authorList>
            <person name="Reynolds N.K."/>
            <person name="Stajich J.E."/>
            <person name="Barry K."/>
            <person name="Grigoriev I.V."/>
            <person name="Crous P."/>
            <person name="Smith M.E."/>
        </authorList>
    </citation>
    <scope>NUCLEOTIDE SEQUENCE</scope>
    <source>
        <strain evidence="13">NBRC 100468</strain>
    </source>
</reference>
<dbReference type="InterPro" id="IPR016024">
    <property type="entry name" value="ARM-type_fold"/>
</dbReference>
<dbReference type="Gene3D" id="3.30.310.10">
    <property type="entry name" value="TATA-Binding Protein"/>
    <property type="match status" value="1"/>
</dbReference>
<dbReference type="InterPro" id="IPR008152">
    <property type="entry name" value="Clathrin_a/b/g-adaptin_app_Ig"/>
</dbReference>
<dbReference type="PIRSF" id="PIRSF037091">
    <property type="entry name" value="AP2_complex_alpha"/>
    <property type="match status" value="1"/>
</dbReference>
<feature type="region of interest" description="Disordered" evidence="9">
    <location>
        <begin position="615"/>
        <end position="669"/>
    </location>
</feature>
<dbReference type="InterPro" id="IPR012295">
    <property type="entry name" value="TBP_dom_sf"/>
</dbReference>
<dbReference type="GO" id="GO:0072583">
    <property type="term" value="P:clathrin-dependent endocytosis"/>
    <property type="evidence" value="ECO:0007669"/>
    <property type="project" value="InterPro"/>
</dbReference>
<evidence type="ECO:0000259" key="11">
    <source>
        <dbReference type="Pfam" id="PF02296"/>
    </source>
</evidence>
<organism evidence="13 14">
    <name type="scientific">Mycoemilia scoparia</name>
    <dbReference type="NCBI Taxonomy" id="417184"/>
    <lineage>
        <taxon>Eukaryota</taxon>
        <taxon>Fungi</taxon>
        <taxon>Fungi incertae sedis</taxon>
        <taxon>Zoopagomycota</taxon>
        <taxon>Kickxellomycotina</taxon>
        <taxon>Kickxellomycetes</taxon>
        <taxon>Kickxellales</taxon>
        <taxon>Kickxellaceae</taxon>
        <taxon>Mycoemilia</taxon>
    </lineage>
</organism>
<evidence type="ECO:0000259" key="10">
    <source>
        <dbReference type="Pfam" id="PF01602"/>
    </source>
</evidence>
<evidence type="ECO:0000313" key="13">
    <source>
        <dbReference type="EMBL" id="KAJ1921104.1"/>
    </source>
</evidence>
<evidence type="ECO:0000256" key="3">
    <source>
        <dbReference type="ARBA" id="ARBA00022583"/>
    </source>
</evidence>
<dbReference type="GO" id="GO:0035615">
    <property type="term" value="F:clathrin adaptor activity"/>
    <property type="evidence" value="ECO:0007669"/>
    <property type="project" value="InterPro"/>
</dbReference>
<evidence type="ECO:0000256" key="2">
    <source>
        <dbReference type="ARBA" id="ARBA00022448"/>
    </source>
</evidence>
<dbReference type="Pfam" id="PF01602">
    <property type="entry name" value="Adaptin_N"/>
    <property type="match status" value="1"/>
</dbReference>
<dbReference type="PANTHER" id="PTHR22780">
    <property type="entry name" value="ADAPTIN, ALPHA/GAMMA/EPSILON"/>
    <property type="match status" value="1"/>
</dbReference>
<keyword evidence="6 7" id="KW-0168">Coated pit</keyword>
<sequence length="967" mass="109190">MSMRGLTVFIADLRKCQSHEEEERRVNKELGNIRANFNNEKGLNGYNRKKYVSKLLYMSLLGYEVNFGHREALDLIQSSKYTEKQMGYLALTLLLNENDDFLRLVVNSVRKDLYDTSELVVCLALHSIANLGNQEMAQTLGSDVYSILVSNRTGPFARKKAALCLLKLIRKEPSIIETKRWLLPIMELVLHPDLGVATSVTSLVTTLAQQFNEEMSEIAPEIAIRRLKSIILDKEFTHDHIYYRIPVPWLQIKLLRLLQYFPAPEKVEMQETIVNAIRAIIDMSQDLPPDPQQINTQYSILFEAVNLAIHLDLDRDLLSKAAQLLGRFISSRETNVRYLGLETMSHLAAHMDNAPVLREYHPVIVQSLRDRDISVRRRALDLLYSMCTISSAKGTVMELLRHMPSAEASMREDMALKIAILTERYATEYTWYVDVMMRLISTAGDHMGEEVWYRVVQVVLGNEDLQTYAVKISLQTLKSPMCHENAFKVSAYVLGEFGHLIANDEGCAPINQLNALQSKMKTSTLSSRAIGLTTVGKLANLFPEVKTQCLHILNQYRSALDSELQQRACEYHAIISRSDDELIQSVFEEIPPFPVRQSALMSRLLKRETDTEDRRTWVHGGKVANRERRDRISSRKPGDGGDEDNDRDSSLLKEQYGDDDDDGLTREPLPTNAEADLLQLYDDEPLVEGTTDATVASQPYHDQLLWNRSGILFNDNDIQIGLNAVYKPPAGKLAVYIGNKTSQQITNVKLFLGHDEDKVVPTKTADGEIALDIKPAFTATQSANELPTEIMPSSQIRFMYDICCLGIFEPTASLSIEFMVGQRHRKLIMPLPVILLHFMDPVTITSNDFFIRWKQLGGPPRETQSVFRTDQGDVNDSVVEWSRKVVKGLNFAPVEGADPDLDNQVVVGIISTKNEGRFGCLARLEASKEHGMYRLTIRATNGDVAKYTLSSIQKIVGAGPDMMDQSD</sequence>
<dbReference type="InterPro" id="IPR011989">
    <property type="entry name" value="ARM-like"/>
</dbReference>
<dbReference type="Gene3D" id="1.25.10.10">
    <property type="entry name" value="Leucine-rich Repeat Variant"/>
    <property type="match status" value="1"/>
</dbReference>
<feature type="binding site" evidence="8">
    <location>
        <begin position="50"/>
        <end position="54"/>
    </location>
    <ligand>
        <name>a 1,2-diacyl-sn-glycero-3-phospho-(1D-myo-inositol-3,4,5-trisphosphate)</name>
        <dbReference type="ChEBI" id="CHEBI:57836"/>
    </ligand>
</feature>
<keyword evidence="2 7" id="KW-0813">Transport</keyword>
<feature type="compositionally biased region" description="Basic and acidic residues" evidence="9">
    <location>
        <begin position="624"/>
        <end position="639"/>
    </location>
</feature>
<keyword evidence="5 7" id="KW-0472">Membrane</keyword>
<dbReference type="InterPro" id="IPR009028">
    <property type="entry name" value="Coatomer/calthrin_app_sub_C"/>
</dbReference>
<dbReference type="Gene3D" id="2.60.40.1230">
    <property type="match status" value="1"/>
</dbReference>
<comment type="caution">
    <text evidence="13">The sequence shown here is derived from an EMBL/GenBank/DDBJ whole genome shotgun (WGS) entry which is preliminary data.</text>
</comment>
<dbReference type="Pfam" id="PF02883">
    <property type="entry name" value="Alpha_adaptinC2"/>
    <property type="match status" value="1"/>
</dbReference>
<evidence type="ECO:0000256" key="8">
    <source>
        <dbReference type="PIRSR" id="PIRSR037091-1"/>
    </source>
</evidence>
<proteinExistence type="inferred from homology"/>
<dbReference type="GO" id="GO:0006886">
    <property type="term" value="P:intracellular protein transport"/>
    <property type="evidence" value="ECO:0007669"/>
    <property type="project" value="UniProtKB-UniRule"/>
</dbReference>
<dbReference type="GO" id="GO:0030122">
    <property type="term" value="C:AP-2 adaptor complex"/>
    <property type="evidence" value="ECO:0007669"/>
    <property type="project" value="InterPro"/>
</dbReference>
<feature type="domain" description="Clathrin adaptor alpha-adaptin appendage C-terminal subdomain" evidence="11">
    <location>
        <begin position="838"/>
        <end position="947"/>
    </location>
</feature>
<name>A0A9W8DWT3_9FUNG</name>
<dbReference type="Pfam" id="PF02296">
    <property type="entry name" value="Alpha_adaptin_C"/>
    <property type="match status" value="1"/>
</dbReference>
<dbReference type="InterPro" id="IPR017104">
    <property type="entry name" value="AP2_complex_asu"/>
</dbReference>
<feature type="domain" description="Clathrin adaptor alpha/beta/gamma-adaptin appendage Ig-like subdomain" evidence="12">
    <location>
        <begin position="709"/>
        <end position="754"/>
    </location>
</feature>
<dbReference type="SUPFAM" id="SSF48371">
    <property type="entry name" value="ARM repeat"/>
    <property type="match status" value="1"/>
</dbReference>
<feature type="domain" description="Clathrin/coatomer adaptor adaptin-like N-terminal" evidence="10">
    <location>
        <begin position="22"/>
        <end position="578"/>
    </location>
</feature>
<dbReference type="InterPro" id="IPR050840">
    <property type="entry name" value="Adaptor_Complx_Large_Subunit"/>
</dbReference>
<dbReference type="OrthoDB" id="28053at2759"/>
<comment type="function">
    <text evidence="7">Adaptins are components of the adaptor complexes which link clathrin to receptors in coated vesicles. Clathrin-associated protein complexes are believed to interact with the cytoplasmic tails of membrane proteins, leading to their selection and concentration.</text>
</comment>
<comment type="similarity">
    <text evidence="7">Belongs to the adaptor complexes large subunit family.</text>
</comment>
<evidence type="ECO:0000256" key="5">
    <source>
        <dbReference type="ARBA" id="ARBA00023136"/>
    </source>
</evidence>
<dbReference type="InterPro" id="IPR013041">
    <property type="entry name" value="Clathrin_app_Ig-like_sf"/>
</dbReference>
<evidence type="ECO:0000259" key="12">
    <source>
        <dbReference type="Pfam" id="PF02883"/>
    </source>
</evidence>
<protein>
    <recommendedName>
        <fullName evidence="7">AP-2 complex subunit alpha</fullName>
    </recommendedName>
</protein>